<name>A0A9C7URH5_9RHOD</name>
<reference evidence="2" key="1">
    <citation type="journal article" date="2022" name="Proc. Natl. Acad. Sci. U.S.A.">
        <title>Life cycle and functional genomics of the unicellular red alga Galdieria for elucidating algal and plant evolution and industrial use.</title>
        <authorList>
            <person name="Hirooka S."/>
            <person name="Itabashi T."/>
            <person name="Ichinose T.M."/>
            <person name="Onuma R."/>
            <person name="Fujiwara T."/>
            <person name="Yamashita S."/>
            <person name="Jong L.W."/>
            <person name="Tomita R."/>
            <person name="Iwane A.H."/>
            <person name="Miyagishima S.Y."/>
        </authorList>
    </citation>
    <scope>NUCLEOTIDE SEQUENCE</scope>
    <source>
        <strain evidence="2">NBRC 102759</strain>
    </source>
</reference>
<evidence type="ECO:0000256" key="1">
    <source>
        <dbReference type="SAM" id="Phobius"/>
    </source>
</evidence>
<dbReference type="Proteomes" id="UP001061958">
    <property type="component" value="Unassembled WGS sequence"/>
</dbReference>
<accession>A0A9C7URH5</accession>
<gene>
    <name evidence="2" type="ORF">GpartN1_g4597.t1</name>
</gene>
<keyword evidence="1" id="KW-0472">Membrane</keyword>
<keyword evidence="1" id="KW-0812">Transmembrane</keyword>
<dbReference type="AlphaFoldDB" id="A0A9C7URH5"/>
<keyword evidence="1" id="KW-1133">Transmembrane helix</keyword>
<evidence type="ECO:0000313" key="2">
    <source>
        <dbReference type="EMBL" id="GJQ12806.1"/>
    </source>
</evidence>
<feature type="transmembrane region" description="Helical" evidence="1">
    <location>
        <begin position="154"/>
        <end position="172"/>
    </location>
</feature>
<proteinExistence type="predicted"/>
<organism evidence="2 3">
    <name type="scientific">Galdieria partita</name>
    <dbReference type="NCBI Taxonomy" id="83374"/>
    <lineage>
        <taxon>Eukaryota</taxon>
        <taxon>Rhodophyta</taxon>
        <taxon>Bangiophyceae</taxon>
        <taxon>Galdieriales</taxon>
        <taxon>Galdieriaceae</taxon>
        <taxon>Galdieria</taxon>
    </lineage>
</organism>
<comment type="caution">
    <text evidence="2">The sequence shown here is derived from an EMBL/GenBank/DDBJ whole genome shotgun (WGS) entry which is preliminary data.</text>
</comment>
<sequence>MNRTAFVYLPYLGLFGNKPVKVKSKRKCTLSCCSRSEKGSNNKGNKDWLQFLFSEKEEKLEELEYAFWNGNPPTELWKENDPEEFMERYFVENPLADEKGLQLPFAFRWLVAALKSIGSFSFSFENVVVVLVLLLILYFGAVLFLLLFQTLSRLVGTIAVSILLSVLLIWLISKTR</sequence>
<dbReference type="EMBL" id="BQMJ01000037">
    <property type="protein sequence ID" value="GJQ12806.1"/>
    <property type="molecule type" value="Genomic_DNA"/>
</dbReference>
<reference evidence="2" key="2">
    <citation type="submission" date="2022-01" db="EMBL/GenBank/DDBJ databases">
        <authorList>
            <person name="Hirooka S."/>
            <person name="Miyagishima S.Y."/>
        </authorList>
    </citation>
    <scope>NUCLEOTIDE SEQUENCE</scope>
    <source>
        <strain evidence="2">NBRC 102759</strain>
    </source>
</reference>
<feature type="transmembrane region" description="Helical" evidence="1">
    <location>
        <begin position="127"/>
        <end position="148"/>
    </location>
</feature>
<protein>
    <submittedName>
        <fullName evidence="2">Uncharacterized protein</fullName>
    </submittedName>
</protein>
<evidence type="ECO:0000313" key="3">
    <source>
        <dbReference type="Proteomes" id="UP001061958"/>
    </source>
</evidence>
<keyword evidence="3" id="KW-1185">Reference proteome</keyword>